<evidence type="ECO:0000313" key="1">
    <source>
        <dbReference type="EMBL" id="CAH1427607.1"/>
    </source>
</evidence>
<dbReference type="Proteomes" id="UP001157418">
    <property type="component" value="Unassembled WGS sequence"/>
</dbReference>
<keyword evidence="2" id="KW-1185">Reference proteome</keyword>
<gene>
    <name evidence="1" type="ORF">LVIROSA_LOCUS14600</name>
</gene>
<sequence>MQVPLSVDKTIELEPTAICDNNLTKTNESSRHVISSVGKNAGLETTPVTTKNETKEKVISVDKIVSSECTPTKKKKYKQDTQISFSTK</sequence>
<proteinExistence type="predicted"/>
<dbReference type="AlphaFoldDB" id="A0AAU9MP91"/>
<name>A0AAU9MP91_9ASTR</name>
<accession>A0AAU9MP91</accession>
<organism evidence="1 2">
    <name type="scientific">Lactuca virosa</name>
    <dbReference type="NCBI Taxonomy" id="75947"/>
    <lineage>
        <taxon>Eukaryota</taxon>
        <taxon>Viridiplantae</taxon>
        <taxon>Streptophyta</taxon>
        <taxon>Embryophyta</taxon>
        <taxon>Tracheophyta</taxon>
        <taxon>Spermatophyta</taxon>
        <taxon>Magnoliopsida</taxon>
        <taxon>eudicotyledons</taxon>
        <taxon>Gunneridae</taxon>
        <taxon>Pentapetalae</taxon>
        <taxon>asterids</taxon>
        <taxon>campanulids</taxon>
        <taxon>Asterales</taxon>
        <taxon>Asteraceae</taxon>
        <taxon>Cichorioideae</taxon>
        <taxon>Cichorieae</taxon>
        <taxon>Lactucinae</taxon>
        <taxon>Lactuca</taxon>
    </lineage>
</organism>
<reference evidence="1 2" key="1">
    <citation type="submission" date="2022-01" db="EMBL/GenBank/DDBJ databases">
        <authorList>
            <person name="Xiong W."/>
            <person name="Schranz E."/>
        </authorList>
    </citation>
    <scope>NUCLEOTIDE SEQUENCE [LARGE SCALE GENOMIC DNA]</scope>
</reference>
<evidence type="ECO:0000313" key="2">
    <source>
        <dbReference type="Proteomes" id="UP001157418"/>
    </source>
</evidence>
<comment type="caution">
    <text evidence="1">The sequence shown here is derived from an EMBL/GenBank/DDBJ whole genome shotgun (WGS) entry which is preliminary data.</text>
</comment>
<dbReference type="EMBL" id="CAKMRJ010002223">
    <property type="protein sequence ID" value="CAH1427607.1"/>
    <property type="molecule type" value="Genomic_DNA"/>
</dbReference>
<protein>
    <submittedName>
        <fullName evidence="1">Uncharacterized protein</fullName>
    </submittedName>
</protein>